<feature type="compositionally biased region" description="Low complexity" evidence="1">
    <location>
        <begin position="48"/>
        <end position="62"/>
    </location>
</feature>
<accession>A0A9J5WRH6</accession>
<proteinExistence type="predicted"/>
<gene>
    <name evidence="2" type="ORF">H5410_058043</name>
</gene>
<dbReference type="AlphaFoldDB" id="A0A9J5WRH6"/>
<dbReference type="EMBL" id="JACXVP010000011">
    <property type="protein sequence ID" value="KAG5577909.1"/>
    <property type="molecule type" value="Genomic_DNA"/>
</dbReference>
<evidence type="ECO:0000256" key="1">
    <source>
        <dbReference type="SAM" id="MobiDB-lite"/>
    </source>
</evidence>
<sequence length="139" mass="15285">MEDYELTPCVVIRNAKNDSESIHHQNPAAAISDYAHVNTITASQDQASSGSTSSSNFSSTPSIVNVRRSNRQAKPPLWHSNYVLPKNRVAGQCLYPIADVVDYCIQVNEILLLLHCYLSFVCSITELHTASAFGDGLHH</sequence>
<comment type="caution">
    <text evidence="2">The sequence shown here is derived from an EMBL/GenBank/DDBJ whole genome shotgun (WGS) entry which is preliminary data.</text>
</comment>
<keyword evidence="3" id="KW-1185">Reference proteome</keyword>
<organism evidence="2 3">
    <name type="scientific">Solanum commersonii</name>
    <name type="common">Commerson's wild potato</name>
    <name type="synonym">Commerson's nightshade</name>
    <dbReference type="NCBI Taxonomy" id="4109"/>
    <lineage>
        <taxon>Eukaryota</taxon>
        <taxon>Viridiplantae</taxon>
        <taxon>Streptophyta</taxon>
        <taxon>Embryophyta</taxon>
        <taxon>Tracheophyta</taxon>
        <taxon>Spermatophyta</taxon>
        <taxon>Magnoliopsida</taxon>
        <taxon>eudicotyledons</taxon>
        <taxon>Gunneridae</taxon>
        <taxon>Pentapetalae</taxon>
        <taxon>asterids</taxon>
        <taxon>lamiids</taxon>
        <taxon>Solanales</taxon>
        <taxon>Solanaceae</taxon>
        <taxon>Solanoideae</taxon>
        <taxon>Solaneae</taxon>
        <taxon>Solanum</taxon>
    </lineage>
</organism>
<evidence type="ECO:0000313" key="3">
    <source>
        <dbReference type="Proteomes" id="UP000824120"/>
    </source>
</evidence>
<dbReference type="OrthoDB" id="411615at2759"/>
<protein>
    <submittedName>
        <fullName evidence="2">Uncharacterized protein</fullName>
    </submittedName>
</protein>
<reference evidence="2 3" key="1">
    <citation type="submission" date="2020-09" db="EMBL/GenBank/DDBJ databases">
        <title>De no assembly of potato wild relative species, Solanum commersonii.</title>
        <authorList>
            <person name="Cho K."/>
        </authorList>
    </citation>
    <scope>NUCLEOTIDE SEQUENCE [LARGE SCALE GENOMIC DNA]</scope>
    <source>
        <strain evidence="2">LZ3.2</strain>
        <tissue evidence="2">Leaf</tissue>
    </source>
</reference>
<evidence type="ECO:0000313" key="2">
    <source>
        <dbReference type="EMBL" id="KAG5577909.1"/>
    </source>
</evidence>
<name>A0A9J5WRH6_SOLCO</name>
<feature type="region of interest" description="Disordered" evidence="1">
    <location>
        <begin position="42"/>
        <end position="69"/>
    </location>
</feature>
<dbReference type="Proteomes" id="UP000824120">
    <property type="component" value="Chromosome 11"/>
</dbReference>